<evidence type="ECO:0000313" key="8">
    <source>
        <dbReference type="Proteomes" id="UP001596549"/>
    </source>
</evidence>
<evidence type="ECO:0000259" key="6">
    <source>
        <dbReference type="Pfam" id="PF06803"/>
    </source>
</evidence>
<dbReference type="EMBL" id="JBHTCP010000013">
    <property type="protein sequence ID" value="MFC7371447.1"/>
    <property type="molecule type" value="Genomic_DNA"/>
</dbReference>
<dbReference type="InterPro" id="IPR010652">
    <property type="entry name" value="DUF1232"/>
</dbReference>
<dbReference type="RefSeq" id="WP_379748022.1">
    <property type="nucleotide sequence ID" value="NZ_JBHTCP010000013.1"/>
</dbReference>
<evidence type="ECO:0000256" key="1">
    <source>
        <dbReference type="ARBA" id="ARBA00004127"/>
    </source>
</evidence>
<accession>A0ABW2NLF6</accession>
<sequence>MITELKQKARELKQQLFVLYLAYHDPRTPLMAKTAAILVVAYAFSPIDLIPDFIPVVGYLDDLILLPLGIMLVLRLMPPHILEEHREKALQLAKQRKPKNWFTGALFIAIWLLAAYWFGVKMVHILGR</sequence>
<keyword evidence="4 5" id="KW-0472">Membrane</keyword>
<keyword evidence="8" id="KW-1185">Reference proteome</keyword>
<keyword evidence="3 5" id="KW-1133">Transmembrane helix</keyword>
<reference evidence="8" key="1">
    <citation type="journal article" date="2019" name="Int. J. Syst. Evol. Microbiol.">
        <title>The Global Catalogue of Microorganisms (GCM) 10K type strain sequencing project: providing services to taxonomists for standard genome sequencing and annotation.</title>
        <authorList>
            <consortium name="The Broad Institute Genomics Platform"/>
            <consortium name="The Broad Institute Genome Sequencing Center for Infectious Disease"/>
            <person name="Wu L."/>
            <person name="Ma J."/>
        </authorList>
    </citation>
    <scope>NUCLEOTIDE SEQUENCE [LARGE SCALE GENOMIC DNA]</scope>
    <source>
        <strain evidence="8">NBRC 106396</strain>
    </source>
</reference>
<dbReference type="Proteomes" id="UP001596549">
    <property type="component" value="Unassembled WGS sequence"/>
</dbReference>
<comment type="caution">
    <text evidence="7">The sequence shown here is derived from an EMBL/GenBank/DDBJ whole genome shotgun (WGS) entry which is preliminary data.</text>
</comment>
<evidence type="ECO:0000256" key="4">
    <source>
        <dbReference type="ARBA" id="ARBA00023136"/>
    </source>
</evidence>
<dbReference type="Pfam" id="PF06803">
    <property type="entry name" value="DUF1232"/>
    <property type="match status" value="1"/>
</dbReference>
<organism evidence="7 8">
    <name type="scientific">Fictibacillus iocasae</name>
    <dbReference type="NCBI Taxonomy" id="2715437"/>
    <lineage>
        <taxon>Bacteria</taxon>
        <taxon>Bacillati</taxon>
        <taxon>Bacillota</taxon>
        <taxon>Bacilli</taxon>
        <taxon>Bacillales</taxon>
        <taxon>Fictibacillaceae</taxon>
        <taxon>Fictibacillus</taxon>
    </lineage>
</organism>
<evidence type="ECO:0000256" key="5">
    <source>
        <dbReference type="SAM" id="Phobius"/>
    </source>
</evidence>
<feature type="domain" description="DUF1232" evidence="6">
    <location>
        <begin position="32"/>
        <end position="68"/>
    </location>
</feature>
<evidence type="ECO:0000313" key="7">
    <source>
        <dbReference type="EMBL" id="MFC7371447.1"/>
    </source>
</evidence>
<proteinExistence type="predicted"/>
<feature type="transmembrane region" description="Helical" evidence="5">
    <location>
        <begin position="98"/>
        <end position="118"/>
    </location>
</feature>
<keyword evidence="2 5" id="KW-0812">Transmembrane</keyword>
<evidence type="ECO:0000256" key="3">
    <source>
        <dbReference type="ARBA" id="ARBA00022989"/>
    </source>
</evidence>
<name>A0ABW2NLF6_9BACL</name>
<protein>
    <submittedName>
        <fullName evidence="7">YkvA family protein</fullName>
    </submittedName>
</protein>
<comment type="subcellular location">
    <subcellularLocation>
        <location evidence="1">Endomembrane system</location>
        <topology evidence="1">Multi-pass membrane protein</topology>
    </subcellularLocation>
</comment>
<evidence type="ECO:0000256" key="2">
    <source>
        <dbReference type="ARBA" id="ARBA00022692"/>
    </source>
</evidence>
<gene>
    <name evidence="7" type="ORF">ACFQPF_07145</name>
</gene>